<dbReference type="RefSeq" id="WP_385961072.1">
    <property type="nucleotide sequence ID" value="NZ_JBHSOG010000014.1"/>
</dbReference>
<reference evidence="4" key="1">
    <citation type="journal article" date="2019" name="Int. J. Syst. Evol. Microbiol.">
        <title>The Global Catalogue of Microorganisms (GCM) 10K type strain sequencing project: providing services to taxonomists for standard genome sequencing and annotation.</title>
        <authorList>
            <consortium name="The Broad Institute Genomics Platform"/>
            <consortium name="The Broad Institute Genome Sequencing Center for Infectious Disease"/>
            <person name="Wu L."/>
            <person name="Ma J."/>
        </authorList>
    </citation>
    <scope>NUCLEOTIDE SEQUENCE [LARGE SCALE GENOMIC DNA]</scope>
    <source>
        <strain evidence="4">SHR3</strain>
    </source>
</reference>
<name>A0ABW1ANM8_9RHOO</name>
<dbReference type="EMBL" id="JBHSOG010000014">
    <property type="protein sequence ID" value="MFC5768723.1"/>
    <property type="molecule type" value="Genomic_DNA"/>
</dbReference>
<dbReference type="SUPFAM" id="SSF51126">
    <property type="entry name" value="Pectin lyase-like"/>
    <property type="match status" value="1"/>
</dbReference>
<dbReference type="PANTHER" id="PTHR12338:SF5">
    <property type="entry name" value="ANTIGEN 43-RELATED"/>
    <property type="match status" value="1"/>
</dbReference>
<feature type="compositionally biased region" description="Basic and acidic residues" evidence="1">
    <location>
        <begin position="3751"/>
        <end position="3765"/>
    </location>
</feature>
<keyword evidence="4" id="KW-1185">Reference proteome</keyword>
<dbReference type="InterPro" id="IPR012334">
    <property type="entry name" value="Pectin_lyas_fold"/>
</dbReference>
<organism evidence="3 4">
    <name type="scientific">Thauera sinica</name>
    <dbReference type="NCBI Taxonomy" id="2665146"/>
    <lineage>
        <taxon>Bacteria</taxon>
        <taxon>Pseudomonadati</taxon>
        <taxon>Pseudomonadota</taxon>
        <taxon>Betaproteobacteria</taxon>
        <taxon>Rhodocyclales</taxon>
        <taxon>Zoogloeaceae</taxon>
        <taxon>Thauera</taxon>
    </lineage>
</organism>
<evidence type="ECO:0000256" key="1">
    <source>
        <dbReference type="SAM" id="MobiDB-lite"/>
    </source>
</evidence>
<evidence type="ECO:0000313" key="3">
    <source>
        <dbReference type="EMBL" id="MFC5768723.1"/>
    </source>
</evidence>
<dbReference type="PANTHER" id="PTHR12338">
    <property type="entry name" value="AUTOTRANSPORTER"/>
    <property type="match status" value="1"/>
</dbReference>
<comment type="caution">
    <text evidence="3">The sequence shown here is derived from an EMBL/GenBank/DDBJ whole genome shotgun (WGS) entry which is preliminary data.</text>
</comment>
<feature type="region of interest" description="Disordered" evidence="1">
    <location>
        <begin position="3588"/>
        <end position="3614"/>
    </location>
</feature>
<accession>A0ABW1ANM8</accession>
<evidence type="ECO:0000259" key="2">
    <source>
        <dbReference type="SMART" id="SM00912"/>
    </source>
</evidence>
<dbReference type="NCBIfam" id="TIGR01901">
    <property type="entry name" value="adhes_NPXG"/>
    <property type="match status" value="1"/>
</dbReference>
<sequence>MNRDRYRLVLSRRLGFRVPVAEHVSSTQGTGRRPRRGAALLLSGLAAVAMPALARDLPTPAATFIRPGQANNVAAPVMENARTMVIRQLDARPAVMQWQNFDIGRDYTVRFDQPTRQSRALNIVLPGAPRSEIYGNLKANGQVFLFNQAGILFGAGSVVDVGGLVASTLKLNDKLIEQSLSSLSGYSKNDARFLFSEAALAKDGTAGDIDVAAGARIVAAENGRVLIAAPNVTNAGQISTPQGQTILAAGEKLYLADSIDSRLRGVLVEVNGGGTVTNAAAGDLLAERGNITLAGLNVNQLGSARATTTVTMNGSIYLQAKDSAVAVVGTNLTGAYATGAVALGAGSTTTVMPETDGKDVLRDDTPFNRSEISAIGKTIDVGNGARVVAPAGRIDFTAQGDAANSGDFASNAAAAINVAANAVIDVSGLRGVEVAADRNHVEVELRGDELKDSPLQRDTDFGRPLYGKKIWVDVMAGFADSDTPLADITGYRAGISRSVAELSSVGGDISLQSAGSVNVAEGARLDVSGGSIVYKASIAGDSTDHRLPVTYLETATGAWVKAADASADMRFSGRTRTMLQAVADRVVGHDAGRVILTADTLRLDGELRATTVAGSGQRTAPEERARWFDWSGNAAASDLGDRLAAQLLERERDRVKLEEFVGNELKKPYLTQVGRRAWRESSRPMGGQLEIRAKLDDAVSPAVGNIALVAEPPASRAPDTAYLRSSLLTSAGFDNLLLQASGTFSIAREVSATGLPGARLRVESSAFDVAGKLWLPGGEIDLHATDTGEGGVSGLVDHGAVLSTAGAWTNDTAEQVGLTDPRPVVVDGGRVVLASDGDLTVRGGVDVSGGAWREVGGKTHAGDGGAIELTTGDFGDGSTIRRRLDIAEADFSAYATATQNGLRSGRGGSLTLKTSAVDVVSGNRLDTSASGLLTLGSEFFRLGGFAGFEVRGYGGVSVADGVHVAPDPLARLVSDRPLAQGYGAALSGFTTLADIDPAVRGATSLTFDARALGDSSFGALKIGRDAVLEVDPGGSITLLGQQQVLVDGTLRAAGGSITIGNQGASDTGGPNDSLATSGQVHLGANAVLDVSGTVVRDPASTLATGRVLDGGRISLEADYGYLVLQQGAQLRADGVAAVLDIVPTAGPVRRAQTVTSAGGSVALTAREGMMVDGSLSARSGGGESAGGSLAVRLTSKSDVVQWDRSDDIAAPADLNPARRLELASGGGSGAAAIAAGQKIDSATHLGKGRFDVDKVAQGGFQNASFASSDYLVFASDLTLSLPGRLTLEAPTLLGDNAARVALSAASLLLTQSTLPGERSVPYAPKAGHTGGRLALSAADMEVRGRVSMTGFAATELSSAGDLRLSGLAEGDALRGQIATDGNLTLRAAVVYPTSGSEFDVQIRNNPDGVLRVEAVGADHPVISALGDLDLVAPRLEQSGRIKAPFGRIGIASGRFTDAGARVADGAPQAVPGGEVVLGAGSLTSLSAEGQVLPYGETRVAGRDWVFNTGGGLAPLLATPEKRLQLDADRVTVADGATIDLSGGGDLKAWEFIAGRGGSADVLAQPGTYAILPALGTGGAPYSADVAAAAGVPAGRVIRLLAPVGDLPAGVYTLLPARYALMEGAYAIRVTSGVSDLSAGTAIRHADGTTVVGAQLGDALQAGAYSFDSRSIGVEVWNGAQVRLRSEYLETLASKHFREGGSSADAGRLTVAAGQSFVLEGIVRANAAAGGRGALVDLTADKLAVVNDAARAQPGEVVLTPELLARLNAESVLLGATRERVIDAGGESKDVVWLVKTDAASRGAASVRVDTAGGADLVAPELILAARESLRLEDGSGVVAAGGTTPGEQVYRIEGSGAQADGALLRVSAGDGATVERSTPARAAGQGGLEIGRNARVAGRSLNLDATGNVELGGRDGGLSQFDLTAPGGAVELAASTVAAGTVPAGVDGLTLGAAELAAVAVADRLTLRSYTTLDLYGSAALGAASLRELVVDAAGIISRDNAGSTQSIAAGRVTLKNAGGALAGAAPADAAGSLLRVSADEIVLGPSAEGAAFVLAGSQRVELAARGQVVGEGSSQTLASGDLDVIASRVTAETGARHGIGAGGDLRVLASGAAAPATPAGIGASLTLEGEQVTIAGRVEAHAGRIDVTARSGDVVIDGTADAPARVSAAGTLLAMGSETYAVDAGTVKLKSGAGDVVVGAQGEVDVSAPGGADAGTLAIEASSGSARVAGSLKGSAEDGGDAGRFTMDVRTIAEAGGALSNLAVRTTEFGRERTIRVRAGDMLLAATDRIAARSINLLADDGSITLQGVLDASGDKGGDIRVYANAGERAGSGVLTVDGASLLARGTGPGGEGQGTAGEGGSIDLGVSASAGSSEAARLAILSGRFDAGSDHARAGVVTLSAPQGADGVSLAIDRMDASAVSFDAREVALEGYVRTSASQVTSGDTNNSGTTINLGGVYDLALAAVAAVSGLSATNRPVAHETVAMFGRDLLGAVAGDDFGALARADAGSYLGMFAGDLVRDAAGNDDLYPAAMAAIDAAFRGVTAADTNQNQRESVAAVIGAGLLALGTPQAVVDLVQANVADTLQSGLDAAAVLANAGGVLAANGYQAGSAAQSFLGTADARTLVDMSFYAAKASAAAAAAATPTLALQAAIRTYADDRALTTAQATTLATQVANLGNISTGRYRAFAAARRFIGHADKILADTGLADVPNVTVNHDLQVVSSGDITVAADVDFGDVAVTNASTAFQNTASLATGALPVWHAGGNAGRLTLKADGDVKINNNLMTGMTRAFRSTTNAQTQGYVAVMSEPAPAGTPSWGIRVVAGADREAADPLAVKPFETGQKGSVEVANSKVLRGGEAGIEIAARNDVVLKGNGSAIYTVGVADVGSMAFINSTADTRSRDAFARDGGDITIRAGGSVRSDSSSAPPAVTSWLTRIGGLNDGRIGGLPPNQTNPAWFAKLTDFKQGIGTLGGGDLTVVAGDDVRNLALVTVTNGRVEGAAGDVPDAQDLKVRGGGSLAVSAGDEISGVTVYAALGDAELRSDGKQSVELALGDARAKVVAGGDLTVSRIFNPTLEGSGTGIYFSTYGDRSAVDAASLLGDVKIGDFSAGPVALAVAAAAGAVEMGQGMLLPNAANALSVLAGKDVVFKGTVTLGNSDPAMLPSPWRPGTNSNQVDFDLAGISPSLLAARGTGKVVVASAGGDVIGPDHISGGVTPALRSALPVKVSAAGDVVDFGMEIGHVANDQVSSVSAGGDVRFNTKVDAGTGELQNNSVVGFLIDGPGRLQIDAGDDVDLANSFGIVARGNARNGYLPQQAAAIEVLAGTNGADYAALLEAARPGSELGTDLYDQTIIEILTKSSGQPVNLSRILADEANSTLAERRTDSRADLQLWFERYDAALLAAMRTRSGDAAMDLDTARAAFAALPGDAQNVFYQTQRPVLNEILFAGVRYAGRLGDALGQGADGYAPGYTILGKTFGSSSGSGDKGNIEVFMSQIKTEQDVENVYSLATAHLAPDQQEHASAIALLAPLGAINVGVPGGEAGDPTRTGLVAIGKGNVNLIAEDSIEVGPSRIFTLDGGAIQGWSSESDIDGGSSPKTAAATPPPTLRPVGDGFVLDVSGSVSGGGIATLKKDPSVRNAPVRLFAPRGAVDAGDAGIRVSGDLEIGAQQIIGADNISVGGTLSSSAAPPPPAAPATVPAAASTSQSETTAALPGQGLGERDGQREASSLLSVEVVALGDGEAAGSGGKDSDRCDKGKPDGGC</sequence>
<feature type="domain" description="Filamentous haemagglutinin FhaB/tRNA nuclease CdiA-like TPS" evidence="2">
    <location>
        <begin position="61"/>
        <end position="175"/>
    </location>
</feature>
<dbReference type="Pfam" id="PF12545">
    <property type="entry name" value="DUF3739"/>
    <property type="match status" value="1"/>
</dbReference>
<proteinExistence type="predicted"/>
<dbReference type="InterPro" id="IPR021026">
    <property type="entry name" value="Filamn_hemagglutn_DUF3739"/>
</dbReference>
<evidence type="ECO:0000313" key="4">
    <source>
        <dbReference type="Proteomes" id="UP001595974"/>
    </source>
</evidence>
<feature type="compositionally biased region" description="Low complexity" evidence="1">
    <location>
        <begin position="3697"/>
        <end position="3714"/>
    </location>
</feature>
<dbReference type="Proteomes" id="UP001595974">
    <property type="component" value="Unassembled WGS sequence"/>
</dbReference>
<dbReference type="InterPro" id="IPR011050">
    <property type="entry name" value="Pectin_lyase_fold/virulence"/>
</dbReference>
<dbReference type="SMART" id="SM00912">
    <property type="entry name" value="Haemagg_act"/>
    <property type="match status" value="1"/>
</dbReference>
<feature type="region of interest" description="Disordered" evidence="1">
    <location>
        <begin position="3742"/>
        <end position="3765"/>
    </location>
</feature>
<protein>
    <submittedName>
        <fullName evidence="3">Filamentous hemagglutinin family protein</fullName>
    </submittedName>
</protein>
<dbReference type="Pfam" id="PF05860">
    <property type="entry name" value="TPS"/>
    <property type="match status" value="1"/>
</dbReference>
<dbReference type="InterPro" id="IPR050909">
    <property type="entry name" value="Bact_Autotransporter_VF"/>
</dbReference>
<feature type="region of interest" description="Disordered" evidence="1">
    <location>
        <begin position="3685"/>
        <end position="3729"/>
    </location>
</feature>
<dbReference type="InterPro" id="IPR008638">
    <property type="entry name" value="FhaB/CdiA-like_TPS"/>
</dbReference>
<gene>
    <name evidence="3" type="ORF">ACFPTN_05005</name>
</gene>
<dbReference type="Gene3D" id="2.160.20.10">
    <property type="entry name" value="Single-stranded right-handed beta-helix, Pectin lyase-like"/>
    <property type="match status" value="1"/>
</dbReference>